<dbReference type="Pfam" id="PF13408">
    <property type="entry name" value="Zn_ribbon_recom"/>
    <property type="match status" value="1"/>
</dbReference>
<dbReference type="GO" id="GO:0000150">
    <property type="term" value="F:DNA strand exchange activity"/>
    <property type="evidence" value="ECO:0007669"/>
    <property type="project" value="InterPro"/>
</dbReference>
<accession>A0A0F9B6N5</accession>
<dbReference type="Pfam" id="PF07508">
    <property type="entry name" value="Recombinase"/>
    <property type="match status" value="1"/>
</dbReference>
<dbReference type="PANTHER" id="PTHR30461:SF23">
    <property type="entry name" value="DNA RECOMBINASE-RELATED"/>
    <property type="match status" value="1"/>
</dbReference>
<feature type="non-terminal residue" evidence="3">
    <location>
        <position position="389"/>
    </location>
</feature>
<dbReference type="Pfam" id="PF00239">
    <property type="entry name" value="Resolvase"/>
    <property type="match status" value="1"/>
</dbReference>
<dbReference type="InterPro" id="IPR011109">
    <property type="entry name" value="DNA_bind_recombinase_dom"/>
</dbReference>
<feature type="domain" description="Resolvase/invertase-type recombinase catalytic" evidence="1">
    <location>
        <begin position="14"/>
        <end position="165"/>
    </location>
</feature>
<sequence>MNSDQITDSQRSRLALVYIRQSTYQQVLDHEMSQLRQRGLVQRALELGWPEERILEVDEDMGHSASRSSRRVGFEEMVSQTALGKVGIILALEASRLCRGNRDWYHLLDICSVTRTLIADAEGLYEPRAHNDRLVLGLKGTLSEGELHMMSQRMVEAIREKARKGEFQFRLATGLVWDEEGRIQKHPDEQVVNVLELVFQRFEQLGTVNQTQCSLADEQILVPVLVGRKGRLTWKLPSYQRVHRILTNPLYAGAYAFGQTQSHELLDASYRPFKRKKKMPQDDWHTLIKDHHEGFISWEQFEKNLKRIESNRNGDGTMGAPREGDSLLQGLIICGKCGRTMKVGYGKGSQPTRYRCADANRQMGAPVCQGFGSIRLERAVEELLLQCLE</sequence>
<dbReference type="PANTHER" id="PTHR30461">
    <property type="entry name" value="DNA-INVERTASE FROM LAMBDOID PROPHAGE"/>
    <property type="match status" value="1"/>
</dbReference>
<dbReference type="Gene3D" id="3.90.1750.20">
    <property type="entry name" value="Putative Large Serine Recombinase, Chain B, Domain 2"/>
    <property type="match status" value="1"/>
</dbReference>
<gene>
    <name evidence="3" type="ORF">LCGC14_2764280</name>
</gene>
<evidence type="ECO:0008006" key="4">
    <source>
        <dbReference type="Google" id="ProtNLM"/>
    </source>
</evidence>
<protein>
    <recommendedName>
        <fullName evidence="4">Resolvase/invertase-type recombinase catalytic domain-containing protein</fullName>
    </recommendedName>
</protein>
<comment type="caution">
    <text evidence="3">The sequence shown here is derived from an EMBL/GenBank/DDBJ whole genome shotgun (WGS) entry which is preliminary data.</text>
</comment>
<organism evidence="3">
    <name type="scientific">marine sediment metagenome</name>
    <dbReference type="NCBI Taxonomy" id="412755"/>
    <lineage>
        <taxon>unclassified sequences</taxon>
        <taxon>metagenomes</taxon>
        <taxon>ecological metagenomes</taxon>
    </lineage>
</organism>
<reference evidence="3" key="1">
    <citation type="journal article" date="2015" name="Nature">
        <title>Complex archaea that bridge the gap between prokaryotes and eukaryotes.</title>
        <authorList>
            <person name="Spang A."/>
            <person name="Saw J.H."/>
            <person name="Jorgensen S.L."/>
            <person name="Zaremba-Niedzwiedzka K."/>
            <person name="Martijn J."/>
            <person name="Lind A.E."/>
            <person name="van Eijk R."/>
            <person name="Schleper C."/>
            <person name="Guy L."/>
            <person name="Ettema T.J."/>
        </authorList>
    </citation>
    <scope>NUCLEOTIDE SEQUENCE</scope>
</reference>
<dbReference type="Gene3D" id="3.40.50.1390">
    <property type="entry name" value="Resolvase, N-terminal catalytic domain"/>
    <property type="match status" value="1"/>
</dbReference>
<name>A0A0F9B6N5_9ZZZZ</name>
<dbReference type="EMBL" id="LAZR01050893">
    <property type="protein sequence ID" value="KKK86334.1"/>
    <property type="molecule type" value="Genomic_DNA"/>
</dbReference>
<proteinExistence type="predicted"/>
<dbReference type="InterPro" id="IPR036162">
    <property type="entry name" value="Resolvase-like_N_sf"/>
</dbReference>
<dbReference type="InterPro" id="IPR006119">
    <property type="entry name" value="Resolv_N"/>
</dbReference>
<dbReference type="SMART" id="SM00857">
    <property type="entry name" value="Resolvase"/>
    <property type="match status" value="1"/>
</dbReference>
<dbReference type="InterPro" id="IPR050639">
    <property type="entry name" value="SSR_resolvase"/>
</dbReference>
<dbReference type="PROSITE" id="PS51736">
    <property type="entry name" value="RECOMBINASES_3"/>
    <property type="match status" value="1"/>
</dbReference>
<dbReference type="InterPro" id="IPR025827">
    <property type="entry name" value="Zn_ribbon_recom_dom"/>
</dbReference>
<evidence type="ECO:0000259" key="2">
    <source>
        <dbReference type="PROSITE" id="PS51737"/>
    </source>
</evidence>
<dbReference type="SUPFAM" id="SSF53041">
    <property type="entry name" value="Resolvase-like"/>
    <property type="match status" value="1"/>
</dbReference>
<evidence type="ECO:0000259" key="1">
    <source>
        <dbReference type="PROSITE" id="PS51736"/>
    </source>
</evidence>
<evidence type="ECO:0000313" key="3">
    <source>
        <dbReference type="EMBL" id="KKK86334.1"/>
    </source>
</evidence>
<dbReference type="GO" id="GO:0003677">
    <property type="term" value="F:DNA binding"/>
    <property type="evidence" value="ECO:0007669"/>
    <property type="project" value="InterPro"/>
</dbReference>
<dbReference type="AlphaFoldDB" id="A0A0F9B6N5"/>
<dbReference type="PROSITE" id="PS51737">
    <property type="entry name" value="RECOMBINASE_DNA_BIND"/>
    <property type="match status" value="1"/>
</dbReference>
<feature type="domain" description="Recombinase" evidence="2">
    <location>
        <begin position="172"/>
        <end position="314"/>
    </location>
</feature>
<dbReference type="InterPro" id="IPR038109">
    <property type="entry name" value="DNA_bind_recomb_sf"/>
</dbReference>